<dbReference type="RefSeq" id="WP_068664843.1">
    <property type="nucleotide sequence ID" value="NZ_LYPB01000069.1"/>
</dbReference>
<gene>
    <name evidence="1" type="ORF">A8708_27940</name>
</gene>
<dbReference type="InterPro" id="IPR027839">
    <property type="entry name" value="DUF4432"/>
</dbReference>
<reference evidence="1 2" key="1">
    <citation type="submission" date="2016-05" db="EMBL/GenBank/DDBJ databases">
        <title>Paenibacillus sp. 1ZS3-15 nov., isolated from the rhizosphere soil.</title>
        <authorList>
            <person name="Zhang X.X."/>
            <person name="Zhang J."/>
        </authorList>
    </citation>
    <scope>NUCLEOTIDE SEQUENCE [LARGE SCALE GENOMIC DNA]</scope>
    <source>
        <strain evidence="1 2">1ZS3-15</strain>
    </source>
</reference>
<dbReference type="Pfam" id="PF14486">
    <property type="entry name" value="DUF4432"/>
    <property type="match status" value="1"/>
</dbReference>
<name>A0A198A9S1_9BACL</name>
<keyword evidence="2" id="KW-1185">Reference proteome</keyword>
<organism evidence="1 2">
    <name type="scientific">Paenibacillus oryzisoli</name>
    <dbReference type="NCBI Taxonomy" id="1850517"/>
    <lineage>
        <taxon>Bacteria</taxon>
        <taxon>Bacillati</taxon>
        <taxon>Bacillota</taxon>
        <taxon>Bacilli</taxon>
        <taxon>Bacillales</taxon>
        <taxon>Paenibacillaceae</taxon>
        <taxon>Paenibacillus</taxon>
    </lineage>
</organism>
<sequence length="342" mass="38116">MNLYGREWSRRELEARVGKIEQIAGIKRFVSVEGKEAGVEHIQVRTGAGLSYHVTPSKGLDISLAEYHGVPISWQSPNGNVHPAFYEAEGNHWLRTASGGLLMTCGLMQVGASCDDEGEHLGLHGRYHHTPAEEVCARSSWQEDEMDLCITGLINETSIFGGWLQLSREISSRVGENSILIKDTVRNMGFSPCPHMILYHFNFGFPLLMEETHVHFNSDKVSPRESHTSIQAGVEQAWQSPDAASHEQVYYHVTSNHPSVQITNPRFPLNGGTTRFQASLEWSSQTLPRLVQWNMPGAGTHVLGIEPANCHVGGRQEEREQGNLVYLAPGETVHYEIRLNLS</sequence>
<dbReference type="CDD" id="cd09023">
    <property type="entry name" value="Aldose_epim_Ec_c4013"/>
    <property type="match status" value="1"/>
</dbReference>
<protein>
    <submittedName>
        <fullName evidence="1">DUF4432 domain-containing protein</fullName>
    </submittedName>
</protein>
<dbReference type="EMBL" id="LYPB01000069">
    <property type="protein sequence ID" value="OAS17855.1"/>
    <property type="molecule type" value="Genomic_DNA"/>
</dbReference>
<dbReference type="GO" id="GO:0030246">
    <property type="term" value="F:carbohydrate binding"/>
    <property type="evidence" value="ECO:0007669"/>
    <property type="project" value="InterPro"/>
</dbReference>
<evidence type="ECO:0000313" key="1">
    <source>
        <dbReference type="EMBL" id="OAS17855.1"/>
    </source>
</evidence>
<dbReference type="AlphaFoldDB" id="A0A198A9S1"/>
<proteinExistence type="predicted"/>
<evidence type="ECO:0000313" key="2">
    <source>
        <dbReference type="Proteomes" id="UP000078454"/>
    </source>
</evidence>
<dbReference type="OrthoDB" id="9791280at2"/>
<dbReference type="STRING" id="1850517.A8708_27940"/>
<dbReference type="InterPro" id="IPR014718">
    <property type="entry name" value="GH-type_carb-bd"/>
</dbReference>
<accession>A0A198A9S1</accession>
<comment type="caution">
    <text evidence="1">The sequence shown here is derived from an EMBL/GenBank/DDBJ whole genome shotgun (WGS) entry which is preliminary data.</text>
</comment>
<dbReference type="Proteomes" id="UP000078454">
    <property type="component" value="Unassembled WGS sequence"/>
</dbReference>
<dbReference type="Gene3D" id="2.70.98.10">
    <property type="match status" value="1"/>
</dbReference>